<organism evidence="2 3">
    <name type="scientific">Tegillarca granosa</name>
    <name type="common">Malaysian cockle</name>
    <name type="synonym">Anadara granosa</name>
    <dbReference type="NCBI Taxonomy" id="220873"/>
    <lineage>
        <taxon>Eukaryota</taxon>
        <taxon>Metazoa</taxon>
        <taxon>Spiralia</taxon>
        <taxon>Lophotrochozoa</taxon>
        <taxon>Mollusca</taxon>
        <taxon>Bivalvia</taxon>
        <taxon>Autobranchia</taxon>
        <taxon>Pteriomorphia</taxon>
        <taxon>Arcoida</taxon>
        <taxon>Arcoidea</taxon>
        <taxon>Arcidae</taxon>
        <taxon>Tegillarca</taxon>
    </lineage>
</organism>
<evidence type="ECO:0000313" key="2">
    <source>
        <dbReference type="EMBL" id="KAJ8307285.1"/>
    </source>
</evidence>
<dbReference type="SUPFAM" id="SSF47986">
    <property type="entry name" value="DEATH domain"/>
    <property type="match status" value="1"/>
</dbReference>
<sequence length="299" mass="35060">MAYRAEFETEQDDICYNFDVGDEYDLNHFLSELAKEITEEELKVLKFYIGGRGGSGKATLEGITDALDYFNHLRQKDLLSMENICILEAFIWHLGRKDLYKKMVDFGRRFEKQTLYFYAPRDTPGETRYSVTGIDIAEDMDEVDEEIIAVQKLIENDVKMKKELDSCHAANNMYKRKIKELSKFNEQKVAETTKTYFLMHMAMVAFKNDLLKRISENKIPAPLMQQASLQHFGSLMERAKELDIDRRLLNEILEYNGIIVKTRVTVAYQMLIQQQQLEIEMANATILQYQYMIQRLSFL</sequence>
<dbReference type="Pfam" id="PF01335">
    <property type="entry name" value="DED"/>
    <property type="match status" value="1"/>
</dbReference>
<evidence type="ECO:0000313" key="3">
    <source>
        <dbReference type="Proteomes" id="UP001217089"/>
    </source>
</evidence>
<dbReference type="Proteomes" id="UP001217089">
    <property type="component" value="Unassembled WGS sequence"/>
</dbReference>
<dbReference type="Gene3D" id="1.10.533.10">
    <property type="entry name" value="Death Domain, Fas"/>
    <property type="match status" value="1"/>
</dbReference>
<evidence type="ECO:0000259" key="1">
    <source>
        <dbReference type="PROSITE" id="PS50168"/>
    </source>
</evidence>
<dbReference type="CDD" id="cd00045">
    <property type="entry name" value="DED"/>
    <property type="match status" value="1"/>
</dbReference>
<feature type="domain" description="DED" evidence="1">
    <location>
        <begin position="25"/>
        <end position="105"/>
    </location>
</feature>
<dbReference type="EMBL" id="JARBDR010000793">
    <property type="protein sequence ID" value="KAJ8307285.1"/>
    <property type="molecule type" value="Genomic_DNA"/>
</dbReference>
<dbReference type="InterPro" id="IPR011029">
    <property type="entry name" value="DEATH-like_dom_sf"/>
</dbReference>
<protein>
    <recommendedName>
        <fullName evidence="1">DED domain-containing protein</fullName>
    </recommendedName>
</protein>
<name>A0ABQ9EUF3_TEGGR</name>
<keyword evidence="3" id="KW-1185">Reference proteome</keyword>
<dbReference type="PROSITE" id="PS50168">
    <property type="entry name" value="DED"/>
    <property type="match status" value="1"/>
</dbReference>
<accession>A0ABQ9EUF3</accession>
<dbReference type="InterPro" id="IPR001875">
    <property type="entry name" value="DED_dom"/>
</dbReference>
<gene>
    <name evidence="2" type="ORF">KUTeg_015369</name>
</gene>
<proteinExistence type="predicted"/>
<reference evidence="2 3" key="1">
    <citation type="submission" date="2022-12" db="EMBL/GenBank/DDBJ databases">
        <title>Chromosome-level genome of Tegillarca granosa.</title>
        <authorList>
            <person name="Kim J."/>
        </authorList>
    </citation>
    <scope>NUCLEOTIDE SEQUENCE [LARGE SCALE GENOMIC DNA]</scope>
    <source>
        <strain evidence="2">Teg-2019</strain>
        <tissue evidence="2">Adductor muscle</tissue>
    </source>
</reference>
<comment type="caution">
    <text evidence="2">The sequence shown here is derived from an EMBL/GenBank/DDBJ whole genome shotgun (WGS) entry which is preliminary data.</text>
</comment>